<dbReference type="Proteomes" id="UP000301424">
    <property type="component" value="Segment"/>
</dbReference>
<evidence type="ECO:0000313" key="1">
    <source>
        <dbReference type="EMBL" id="QBQ74411.1"/>
    </source>
</evidence>
<name>A0A482MK48_9CAUD</name>
<protein>
    <submittedName>
        <fullName evidence="1">Uncharacterized protein</fullName>
    </submittedName>
</protein>
<reference evidence="1 2" key="1">
    <citation type="submission" date="2019-02" db="EMBL/GenBank/DDBJ databases">
        <title>Complete genome sequence of Burkholderia cenocepacia phage BcepSauron.</title>
        <authorList>
            <person name="Park K."/>
            <person name="Gonzalez C."/>
            <person name="Liu M."/>
            <person name="Gill J."/>
        </authorList>
    </citation>
    <scope>NUCLEOTIDE SEQUENCE [LARGE SCALE GENOMIC DNA]</scope>
</reference>
<sequence length="75" mass="7800">MKPGAGKWARRAALIVVVCMLANGAGIAGEGANAVYVGMHVIRACVSGFVQGLKRGYRAGKEGRVISPFAPQDKD</sequence>
<organism evidence="1 2">
    <name type="scientific">Burkholderia phage BcepSauron</name>
    <dbReference type="NCBI Taxonomy" id="2530033"/>
    <lineage>
        <taxon>Viruses</taxon>
        <taxon>Duplodnaviria</taxon>
        <taxon>Heunggongvirae</taxon>
        <taxon>Uroviricota</taxon>
        <taxon>Caudoviricetes</taxon>
        <taxon>Sarumanvirus</taxon>
        <taxon>Sarumanvirus bcepsauron</taxon>
    </lineage>
</organism>
<gene>
    <name evidence="1" type="ORF">BcepSauron_031</name>
</gene>
<accession>A0A482MK48</accession>
<proteinExistence type="predicted"/>
<evidence type="ECO:0000313" key="2">
    <source>
        <dbReference type="Proteomes" id="UP000301424"/>
    </source>
</evidence>
<keyword evidence="2" id="KW-1185">Reference proteome</keyword>
<dbReference type="EMBL" id="MK552141">
    <property type="protein sequence ID" value="QBQ74411.1"/>
    <property type="molecule type" value="Genomic_DNA"/>
</dbReference>